<dbReference type="InterPro" id="IPR027417">
    <property type="entry name" value="P-loop_NTPase"/>
</dbReference>
<feature type="compositionally biased region" description="Polar residues" evidence="5">
    <location>
        <begin position="1075"/>
        <end position="1089"/>
    </location>
</feature>
<dbReference type="SMART" id="SM00490">
    <property type="entry name" value="HELICc"/>
    <property type="match status" value="1"/>
</dbReference>
<dbReference type="SMART" id="SM00487">
    <property type="entry name" value="DEXDc"/>
    <property type="match status" value="1"/>
</dbReference>
<dbReference type="Gene3D" id="3.40.50.300">
    <property type="entry name" value="P-loop containing nucleotide triphosphate hydrolases"/>
    <property type="match status" value="3"/>
</dbReference>
<gene>
    <name evidence="7" type="ORF">CSUI_001710</name>
</gene>
<feature type="compositionally biased region" description="Low complexity" evidence="5">
    <location>
        <begin position="119"/>
        <end position="130"/>
    </location>
</feature>
<keyword evidence="8" id="KW-1185">Reference proteome</keyword>
<keyword evidence="1" id="KW-0547">Nucleotide-binding</keyword>
<feature type="compositionally biased region" description="Basic and acidic residues" evidence="5">
    <location>
        <begin position="879"/>
        <end position="888"/>
    </location>
</feature>
<comment type="caution">
    <text evidence="7">The sequence shown here is derived from an EMBL/GenBank/DDBJ whole genome shotgun (WGS) entry which is preliminary data.</text>
</comment>
<feature type="region of interest" description="Disordered" evidence="5">
    <location>
        <begin position="877"/>
        <end position="1063"/>
    </location>
</feature>
<keyword evidence="4" id="KW-0067">ATP-binding</keyword>
<feature type="compositionally biased region" description="Basic and acidic residues" evidence="5">
    <location>
        <begin position="895"/>
        <end position="905"/>
    </location>
</feature>
<evidence type="ECO:0000256" key="1">
    <source>
        <dbReference type="ARBA" id="ARBA00022741"/>
    </source>
</evidence>
<feature type="compositionally biased region" description="Basic and acidic residues" evidence="5">
    <location>
        <begin position="439"/>
        <end position="457"/>
    </location>
</feature>
<feature type="region of interest" description="Disordered" evidence="5">
    <location>
        <begin position="1183"/>
        <end position="1204"/>
    </location>
</feature>
<dbReference type="InterPro" id="IPR001650">
    <property type="entry name" value="Helicase_C-like"/>
</dbReference>
<evidence type="ECO:0000256" key="4">
    <source>
        <dbReference type="ARBA" id="ARBA00022840"/>
    </source>
</evidence>
<dbReference type="VEuPathDB" id="ToxoDB:CSUI_001710"/>
<feature type="compositionally biased region" description="Low complexity" evidence="5">
    <location>
        <begin position="20"/>
        <end position="36"/>
    </location>
</feature>
<feature type="compositionally biased region" description="Basic and acidic residues" evidence="5">
    <location>
        <begin position="1856"/>
        <end position="1875"/>
    </location>
</feature>
<dbReference type="GO" id="GO:0004386">
    <property type="term" value="F:helicase activity"/>
    <property type="evidence" value="ECO:0007669"/>
    <property type="project" value="UniProtKB-KW"/>
</dbReference>
<dbReference type="GO" id="GO:0003676">
    <property type="term" value="F:nucleic acid binding"/>
    <property type="evidence" value="ECO:0007669"/>
    <property type="project" value="InterPro"/>
</dbReference>
<dbReference type="GeneID" id="94425126"/>
<keyword evidence="3 7" id="KW-0347">Helicase</keyword>
<feature type="domain" description="Helicase ATP-binding" evidence="6">
    <location>
        <begin position="162"/>
        <end position="389"/>
    </location>
</feature>
<dbReference type="GO" id="GO:0016787">
    <property type="term" value="F:hydrolase activity"/>
    <property type="evidence" value="ECO:0007669"/>
    <property type="project" value="UniProtKB-KW"/>
</dbReference>
<feature type="region of interest" description="Disordered" evidence="5">
    <location>
        <begin position="1526"/>
        <end position="1561"/>
    </location>
</feature>
<feature type="region of interest" description="Disordered" evidence="5">
    <location>
        <begin position="1615"/>
        <end position="1637"/>
    </location>
</feature>
<dbReference type="Proteomes" id="UP000221165">
    <property type="component" value="Unassembled WGS sequence"/>
</dbReference>
<accession>A0A2C6LBS2</accession>
<reference evidence="7 8" key="1">
    <citation type="journal article" date="2017" name="Int. J. Parasitol.">
        <title>The genome of the protozoan parasite Cystoisospora suis and a reverse vaccinology approach to identify vaccine candidates.</title>
        <authorList>
            <person name="Palmieri N."/>
            <person name="Shrestha A."/>
            <person name="Ruttkowski B."/>
            <person name="Beck T."/>
            <person name="Vogl C."/>
            <person name="Tomley F."/>
            <person name="Blake D.P."/>
            <person name="Joachim A."/>
        </authorList>
    </citation>
    <scope>NUCLEOTIDE SEQUENCE [LARGE SCALE GENOMIC DNA]</scope>
    <source>
        <strain evidence="7 8">Wien I</strain>
    </source>
</reference>
<proteinExistence type="predicted"/>
<dbReference type="PANTHER" id="PTHR12131">
    <property type="entry name" value="ATP-DEPENDENT RNA AND DNA HELICASE"/>
    <property type="match status" value="1"/>
</dbReference>
<dbReference type="PANTHER" id="PTHR12131:SF1">
    <property type="entry name" value="ATP-DEPENDENT RNA HELICASE SUPV3L1, MITOCHONDRIAL-RELATED"/>
    <property type="match status" value="1"/>
</dbReference>
<feature type="compositionally biased region" description="Basic and acidic residues" evidence="5">
    <location>
        <begin position="1526"/>
        <end position="1560"/>
    </location>
</feature>
<evidence type="ECO:0000256" key="5">
    <source>
        <dbReference type="SAM" id="MobiDB-lite"/>
    </source>
</evidence>
<organism evidence="7 8">
    <name type="scientific">Cystoisospora suis</name>
    <dbReference type="NCBI Taxonomy" id="483139"/>
    <lineage>
        <taxon>Eukaryota</taxon>
        <taxon>Sar</taxon>
        <taxon>Alveolata</taxon>
        <taxon>Apicomplexa</taxon>
        <taxon>Conoidasida</taxon>
        <taxon>Coccidia</taxon>
        <taxon>Eucoccidiorida</taxon>
        <taxon>Eimeriorina</taxon>
        <taxon>Sarcocystidae</taxon>
        <taxon>Cystoisospora</taxon>
    </lineage>
</organism>
<dbReference type="InterPro" id="IPR050699">
    <property type="entry name" value="RNA-DNA_Helicase"/>
</dbReference>
<feature type="region of interest" description="Disordered" evidence="5">
    <location>
        <begin position="434"/>
        <end position="464"/>
    </location>
</feature>
<feature type="region of interest" description="Disordered" evidence="5">
    <location>
        <begin position="1851"/>
        <end position="1885"/>
    </location>
</feature>
<evidence type="ECO:0000313" key="8">
    <source>
        <dbReference type="Proteomes" id="UP000221165"/>
    </source>
</evidence>
<evidence type="ECO:0000313" key="7">
    <source>
        <dbReference type="EMBL" id="PHJ24433.1"/>
    </source>
</evidence>
<dbReference type="InterPro" id="IPR011545">
    <property type="entry name" value="DEAD/DEAH_box_helicase_dom"/>
</dbReference>
<dbReference type="InterPro" id="IPR014001">
    <property type="entry name" value="Helicase_ATP-bd"/>
</dbReference>
<dbReference type="GO" id="GO:0005524">
    <property type="term" value="F:ATP binding"/>
    <property type="evidence" value="ECO:0007669"/>
    <property type="project" value="UniProtKB-KW"/>
</dbReference>
<feature type="compositionally biased region" description="Basic and acidic residues" evidence="5">
    <location>
        <begin position="951"/>
        <end position="995"/>
    </location>
</feature>
<dbReference type="EMBL" id="MIGC01000678">
    <property type="protein sequence ID" value="PHJ24433.1"/>
    <property type="molecule type" value="Genomic_DNA"/>
</dbReference>
<feature type="region of interest" description="Disordered" evidence="5">
    <location>
        <begin position="1075"/>
        <end position="1124"/>
    </location>
</feature>
<dbReference type="PROSITE" id="PS51192">
    <property type="entry name" value="HELICASE_ATP_BIND_1"/>
    <property type="match status" value="1"/>
</dbReference>
<evidence type="ECO:0000256" key="3">
    <source>
        <dbReference type="ARBA" id="ARBA00022806"/>
    </source>
</evidence>
<dbReference type="RefSeq" id="XP_067926106.1">
    <property type="nucleotide sequence ID" value="XM_068061915.1"/>
</dbReference>
<protein>
    <submittedName>
        <fullName evidence="7">Dead deah box helicase domain-containing</fullName>
    </submittedName>
</protein>
<evidence type="ECO:0000259" key="6">
    <source>
        <dbReference type="PROSITE" id="PS51192"/>
    </source>
</evidence>
<keyword evidence="2" id="KW-0378">Hydrolase</keyword>
<name>A0A2C6LBS2_9APIC</name>
<evidence type="ECO:0000256" key="2">
    <source>
        <dbReference type="ARBA" id="ARBA00022801"/>
    </source>
</evidence>
<dbReference type="OrthoDB" id="332719at2759"/>
<feature type="region of interest" description="Disordered" evidence="5">
    <location>
        <begin position="1"/>
        <end position="36"/>
    </location>
</feature>
<feature type="region of interest" description="Disordered" evidence="5">
    <location>
        <begin position="108"/>
        <end position="137"/>
    </location>
</feature>
<sequence length="2093" mass="232429">MEACPVSGPTVRARPSQHRSNSGTTHSGLSSTSSSSCSHDVYISPSVLPSHRDCVVLEKFPTKNNCTHVCTRLYVWAEAGTPDFTPLKNFLQMQKELSRAQDDLVEERKQAGFDQGQGASFSPSASRSPSCPHTADVSPSKHIRRVLSSYSFPLDGFQQVAATAALLGESSFVFAHTSAGKSLVAELYIQGALRNHSVNGHSGDERTLFDSRLNGCKSASASSYSSMRETLTTESEGTATPRPRVLFLSPLKALSNQKFRELRSIWGDEGVGLLTGDEQRNLRGQQGIVVATVEIVRNDLLRCGTNSSLLSRVQMIVFDEFHFLSDPERGTVWEELLVLLRRAQQVPTRRSPLSFQSPTRSCVFLFLSASVRNPVGFASWFTVLFRQPLHLIGTLRRPVPLEHSVLLGTSSSFSDRQSARLCCIAEERAAVVHAGEGTESVKPDHQGKEDEGVHDISRGQTHSPDEIVCDSWSERTFREQEYINAVRDAAEDQGISKKGSVSKQKESRRFPGDVSVEAVINAVTACKERDLLPALAFCFSRKQCLSLATAVVPHISALVPLVVRHQLSCMYTAAEAGTSALETTWFSESTELHWREKEQTVEQLACLKPLFLRGVGVHHAGLTPAVKDLMELAFERGLLRIVFCTETVSAGLNLPARSVVFTSLFKPSAWGGLHRPRAGFSSGLQLQNTSLFPRRPGASCFSRVSSAYCSGHGECSMRPVDSHLPEAQRLSPTGDSALRRSYQESCCLFPTQRTKVATREAYFVNPESRLSRHSPWLERVDDDWVEDAEERDSVREMPRVWRMLTRTEFEQMAGRAGRRGIDDKGSTILVLPLPAPPPSTIAFLFGAPFPAVRGQMELSFQSLLLADRAYAYYTAQAPDKQHTDKDADTAPGPGHDPEQEKHDELNENEDYWGTRHGRKKGAKGESEGTGGQPCTRKSSNDEEGLTGRITTEGKERGESLARTKEKEGYGERHREIRVDRQTDEDRRRDQDEKILSKKGGIFERQVSDASEEELDESRTEGQQEDNDLNKGLPRNRSRIRQRRPEEQPGHVSDLGGASNPLHTHLDRHRDAERTYCTSETRLSQGQDSSGSERKTKRHNKRSEQGNNLVSSSTRRFRRERRAERATRQFLTGQVADTLFSSFKFFTAAMHLSCISEDVETLRNSVRCFCSSEANNVGDVEGMRVRKSESEGNNKTSSQREGARYSKTGEVHAVGENIEGYVMRRGVCSSKEEIDVTSVNEVRRSGMASWEEWKRKAEIYVGLERARDMCRRRLQRHVRLSGSFLPFLQAGRLVLLSGPRLPRVVIFPRNKPADGLRQVQTETNGVSSPYSDESEIENATSLLEDGDILRQRSTECPYEELVSDLTCRLLSRENRPGGRFCSERIWGWGVVLGTAQVRPHAANSQRDRASSVYVDCLVACTFSRSFSAPSGSKSSTSVAIHPFRSPQRGLIGFSETCRRRHDGRVGTSQQDGGHGAPVLFLDHMPLSRILGEKEECGGTHLIQNAPEAARDVVIEAAEKASEAWVRRLDQRSRSRRGKEGAEKTRGEKKGVAEEKRKKEQEEPVQIAVLPFSADSIVAVSQIVLDLKGIVSLDLRREEDRLSVFISMAEALRTATPEETSLPVEQASKGQEKPAATEAEKKATARCPCGVLCMHKESTDEGKGRRVPLISLLNVEGKEVEQDKLADTKLRKLHRRLAKAQAKLDDAASEATATCRKGSTDGTSSFRSFAFLSATVLPFLEGLMVRAPATEFSYVKRTVRSLLHLGFFRLETKKDNDCCLLPSASGKVGQGPKLLRETRKRLVPTKKGRLAGRLFYFKERCLVLAEILKAIYFRARHRQVGLAHNRRTGLGRSHAKRCREDVSEEKADRPETREKTTSNRVVAGPAFPDDRELESENELIEVDGVKSCIPLLPFGADGPIILAVVCSGLCGESFGGGSGQGKDIKGPEEGQLKRELGVMKKKTNVLRIGDMRSAQERQLEEQHDMDLALRLIRNVCVPMRSVFQKYRVPADLCCRLSYVDKQAMRQVYELLRGWSDDGLPGDLRGGAEPLRTLQRSAAAVREAIQAIRVVYGEDDAAAGAVSDLLAEVHALFRDS</sequence>
<dbReference type="SUPFAM" id="SSF52540">
    <property type="entry name" value="P-loop containing nucleoside triphosphate hydrolases"/>
    <property type="match status" value="2"/>
</dbReference>
<dbReference type="Pfam" id="PF00270">
    <property type="entry name" value="DEAD"/>
    <property type="match status" value="1"/>
</dbReference>